<evidence type="ECO:0000313" key="3">
    <source>
        <dbReference type="Proteomes" id="UP000826271"/>
    </source>
</evidence>
<dbReference type="GO" id="GO:0009941">
    <property type="term" value="C:chloroplast envelope"/>
    <property type="evidence" value="ECO:0007669"/>
    <property type="project" value="TreeGrafter"/>
</dbReference>
<dbReference type="Proteomes" id="UP000826271">
    <property type="component" value="Unassembled WGS sequence"/>
</dbReference>
<dbReference type="PANTHER" id="PTHR36793:SF1">
    <property type="entry name" value="RIBOSOMAL RNA SMALL SUBUNIT METHYLTRANSFERASE J"/>
    <property type="match status" value="1"/>
</dbReference>
<feature type="domain" description="Armadillo-like repeats" evidence="1">
    <location>
        <begin position="200"/>
        <end position="252"/>
    </location>
</feature>
<dbReference type="EMBL" id="WHWC01000012">
    <property type="protein sequence ID" value="KAG8372722.1"/>
    <property type="molecule type" value="Genomic_DNA"/>
</dbReference>
<evidence type="ECO:0000259" key="1">
    <source>
        <dbReference type="Pfam" id="PF22915"/>
    </source>
</evidence>
<dbReference type="AlphaFoldDB" id="A0AAV6WYF9"/>
<dbReference type="Pfam" id="PF22915">
    <property type="entry name" value="ARMH5"/>
    <property type="match status" value="1"/>
</dbReference>
<proteinExistence type="predicted"/>
<dbReference type="PANTHER" id="PTHR36793">
    <property type="entry name" value="RIBOSOMAL RNA SMALL SUBUNIT METHYLTRANSFERASE J"/>
    <property type="match status" value="1"/>
</dbReference>
<comment type="caution">
    <text evidence="2">The sequence shown here is derived from an EMBL/GenBank/DDBJ whole genome shotgun (WGS) entry which is preliminary data.</text>
</comment>
<reference evidence="2" key="1">
    <citation type="submission" date="2019-10" db="EMBL/GenBank/DDBJ databases">
        <authorList>
            <person name="Zhang R."/>
            <person name="Pan Y."/>
            <person name="Wang J."/>
            <person name="Ma R."/>
            <person name="Yu S."/>
        </authorList>
    </citation>
    <scope>NUCLEOTIDE SEQUENCE</scope>
    <source>
        <strain evidence="2">LA-IB0</strain>
        <tissue evidence="2">Leaf</tissue>
    </source>
</reference>
<name>A0AAV6WYF9_9LAMI</name>
<sequence length="321" mass="36053">MAFSLSTKQLLYLPPQTVAPKQHCLLRANMTLVSPTHRRLYSPMSISQVFIPKRVFQKQMVRGVASSLFSLAVDIGEDPKMEKNKEGFGSVEKNKEEVNNGLKNKEEVNNGFDSVECSTGSSIGVAPPHRSLHIWMGERTKSQISLLVAILFLVFGGWKMLLFDEHLNSPAYVSGVLDSLFEKGEVNHSTLEFFSISTRLSLEKILVYYILHLLEKKPFHPGLVAKLIHLRKESKLEDDKVARVLKMTSKLSIDKAEELDSESEIPSHFGEIYYLSKLPEFCSVDCCVDIKRIFCVSDEDAEKLLANTMIVGGLGLETEVD</sequence>
<evidence type="ECO:0000313" key="2">
    <source>
        <dbReference type="EMBL" id="KAG8372722.1"/>
    </source>
</evidence>
<keyword evidence="3" id="KW-1185">Reference proteome</keyword>
<dbReference type="InterPro" id="IPR055241">
    <property type="entry name" value="Armadillo_rpt_dom"/>
</dbReference>
<organism evidence="2 3">
    <name type="scientific">Buddleja alternifolia</name>
    <dbReference type="NCBI Taxonomy" id="168488"/>
    <lineage>
        <taxon>Eukaryota</taxon>
        <taxon>Viridiplantae</taxon>
        <taxon>Streptophyta</taxon>
        <taxon>Embryophyta</taxon>
        <taxon>Tracheophyta</taxon>
        <taxon>Spermatophyta</taxon>
        <taxon>Magnoliopsida</taxon>
        <taxon>eudicotyledons</taxon>
        <taxon>Gunneridae</taxon>
        <taxon>Pentapetalae</taxon>
        <taxon>asterids</taxon>
        <taxon>lamiids</taxon>
        <taxon>Lamiales</taxon>
        <taxon>Scrophulariaceae</taxon>
        <taxon>Buddlejeae</taxon>
        <taxon>Buddleja</taxon>
    </lineage>
</organism>
<gene>
    <name evidence="2" type="ORF">BUALT_Bualt12G0096200</name>
</gene>
<dbReference type="GO" id="GO:0009535">
    <property type="term" value="C:chloroplast thylakoid membrane"/>
    <property type="evidence" value="ECO:0007669"/>
    <property type="project" value="TreeGrafter"/>
</dbReference>
<accession>A0AAV6WYF9</accession>
<protein>
    <recommendedName>
        <fullName evidence="1">Armadillo-like repeats domain-containing protein</fullName>
    </recommendedName>
</protein>